<evidence type="ECO:0000313" key="3">
    <source>
        <dbReference type="Proteomes" id="UP000664203"/>
    </source>
</evidence>
<accession>A0A8H3IRW7</accession>
<evidence type="ECO:0000259" key="1">
    <source>
        <dbReference type="Pfam" id="PF00931"/>
    </source>
</evidence>
<name>A0A8H3IRW7_9LECA</name>
<dbReference type="Pfam" id="PF00931">
    <property type="entry name" value="NB-ARC"/>
    <property type="match status" value="1"/>
</dbReference>
<dbReference type="Gene3D" id="3.40.50.300">
    <property type="entry name" value="P-loop containing nucleotide triphosphate hydrolases"/>
    <property type="match status" value="1"/>
</dbReference>
<dbReference type="SUPFAM" id="SSF52540">
    <property type="entry name" value="P-loop containing nucleoside triphosphate hydrolases"/>
    <property type="match status" value="1"/>
</dbReference>
<dbReference type="GO" id="GO:0043531">
    <property type="term" value="F:ADP binding"/>
    <property type="evidence" value="ECO:0007669"/>
    <property type="project" value="InterPro"/>
</dbReference>
<dbReference type="PANTHER" id="PTHR35205">
    <property type="entry name" value="NB-ARC AND TPR DOMAIN PROTEIN"/>
    <property type="match status" value="1"/>
</dbReference>
<dbReference type="InterPro" id="IPR002182">
    <property type="entry name" value="NB-ARC"/>
</dbReference>
<sequence>MIPLGWSIGDLLTAIGVLKSVIEALDESAGAKADYKELMKEIYGLERVLITIKELRLDDNPSHPEHGALRQAIDECQSCIDRFLKPLEKYRSLSSGVPSSLKNQFQKIKWALGHEDDIHRFREAFGKRIASLNLLIGTINLSHVMSSNRRVEEEFGQQAALVTEIQTRMSASDVEQTGLLQRIEGLLQAQKEKLVSSPEPRSIQMKFLVRPFKLIGAPLAPAFVPRPSVMDAMEQRLLPISKDQQTILVLSGMGGIGKSQMARDYATKHQHNYTAIFWVNAKSESSLKSDFAKIAQRLGLEEEDTGLVRTNEQNNATAISAVRKWFDEDHNTNWLLVFDNMDSQVSSVTNEEDEGQTTQNGDSFDLCGYIPSEVHGSVLVTSRLSYLARQLGGTTYAIDEMTIPESLDLIHQVSGLSLESSGAEALVRRLGCYPLALSQAGRYIQETQMSFTKYLDLYDTRFKRYFGQKLSHREYHHGSVNTALGLSYEALKAKDTVAAAILSFCGCLDNSDIAWELFQVAFNSNSALSATHVVKCEWIPGLPSDWFARLSSDQETYDNAINSLISFSFVRRDAESNNISIHPVVHQWTLSLYPTETREHFLEMAANLVICDFIDEGLLDAEVFKRMKNYALKSKSRLHAERCVFLLGGDPSRAGWDAFTLIRLGAYLTDQLEFDKAQALLEAGRRRLDELPCVETEVEILKAVNLRIVLSQRYQDFAKAHRCLEPAEQQLRSLQFARAALKSCDTPRTSQWAFYDLCVISAIVEIFTRGQKVFEATKLLDQAVGEHSAPGFGPASVLNILYSKSVLLFHTRDYESSVQIGEEVIDGIDSLLHNGIMVQDSFFHNEKSLNSLRAHAHFLVGVAHDVVGNQEESDTHFSRALVAFEGLDFHRETLLNCADSFNESQRKKLPHLWNSVLRNPRILRPSTLRRLNIDPGSSMRDDERDEWSTALNAVRTVVRYRPGTLRYNRLMEELAAKQVKLVRGQR</sequence>
<feature type="domain" description="NB-ARC" evidence="1">
    <location>
        <begin position="230"/>
        <end position="339"/>
    </location>
</feature>
<dbReference type="Proteomes" id="UP000664203">
    <property type="component" value="Unassembled WGS sequence"/>
</dbReference>
<keyword evidence="3" id="KW-1185">Reference proteome</keyword>
<dbReference type="AlphaFoldDB" id="A0A8H3IRW7"/>
<evidence type="ECO:0000313" key="2">
    <source>
        <dbReference type="EMBL" id="CAF9931015.1"/>
    </source>
</evidence>
<gene>
    <name evidence="2" type="ORF">ALECFALPRED_004778</name>
</gene>
<reference evidence="2" key="1">
    <citation type="submission" date="2021-03" db="EMBL/GenBank/DDBJ databases">
        <authorList>
            <person name="Tagirdzhanova G."/>
        </authorList>
    </citation>
    <scope>NUCLEOTIDE SEQUENCE</scope>
</reference>
<dbReference type="EMBL" id="CAJPDR010000299">
    <property type="protein sequence ID" value="CAF9931015.1"/>
    <property type="molecule type" value="Genomic_DNA"/>
</dbReference>
<protein>
    <recommendedName>
        <fullName evidence="1">NB-ARC domain-containing protein</fullName>
    </recommendedName>
</protein>
<dbReference type="OrthoDB" id="5346457at2759"/>
<organism evidence="2 3">
    <name type="scientific">Alectoria fallacina</name>
    <dbReference type="NCBI Taxonomy" id="1903189"/>
    <lineage>
        <taxon>Eukaryota</taxon>
        <taxon>Fungi</taxon>
        <taxon>Dikarya</taxon>
        <taxon>Ascomycota</taxon>
        <taxon>Pezizomycotina</taxon>
        <taxon>Lecanoromycetes</taxon>
        <taxon>OSLEUM clade</taxon>
        <taxon>Lecanoromycetidae</taxon>
        <taxon>Lecanorales</taxon>
        <taxon>Lecanorineae</taxon>
        <taxon>Parmeliaceae</taxon>
        <taxon>Alectoria</taxon>
    </lineage>
</organism>
<dbReference type="InterPro" id="IPR027417">
    <property type="entry name" value="P-loop_NTPase"/>
</dbReference>
<proteinExistence type="predicted"/>
<dbReference type="PANTHER" id="PTHR35205:SF1">
    <property type="entry name" value="ZU5 DOMAIN-CONTAINING PROTEIN"/>
    <property type="match status" value="1"/>
</dbReference>
<comment type="caution">
    <text evidence="2">The sequence shown here is derived from an EMBL/GenBank/DDBJ whole genome shotgun (WGS) entry which is preliminary data.</text>
</comment>